<evidence type="ECO:0000313" key="2">
    <source>
        <dbReference type="EMBL" id="KAJ1161127.1"/>
    </source>
</evidence>
<gene>
    <name evidence="2" type="ORF">NDU88_001614</name>
</gene>
<keyword evidence="3" id="KW-1185">Reference proteome</keyword>
<sequence length="172" mass="18632">MELGNRTPSTTYPMRSATSDANVVRNSVEEQDSGVIAKTSCESDTRNNHQLKGRQKKKLKKSLKVAKKTNRLNCTGKVSQASGRTLPSYPLLKEQAIETLTQYACDVTATPPPTLARAGALGRLAPASRVRNSTHVAHSLHPKQSGSGFGIRDLVRASRRVTARRARAVRGA</sequence>
<accession>A0AAV7S989</accession>
<feature type="region of interest" description="Disordered" evidence="1">
    <location>
        <begin position="1"/>
        <end position="63"/>
    </location>
</feature>
<dbReference type="EMBL" id="JANPWB010000008">
    <property type="protein sequence ID" value="KAJ1161127.1"/>
    <property type="molecule type" value="Genomic_DNA"/>
</dbReference>
<comment type="caution">
    <text evidence="2">The sequence shown here is derived from an EMBL/GenBank/DDBJ whole genome shotgun (WGS) entry which is preliminary data.</text>
</comment>
<evidence type="ECO:0000313" key="3">
    <source>
        <dbReference type="Proteomes" id="UP001066276"/>
    </source>
</evidence>
<feature type="compositionally biased region" description="Basic residues" evidence="1">
    <location>
        <begin position="49"/>
        <end position="63"/>
    </location>
</feature>
<name>A0AAV7S989_PLEWA</name>
<feature type="compositionally biased region" description="Polar residues" evidence="1">
    <location>
        <begin position="1"/>
        <end position="25"/>
    </location>
</feature>
<reference evidence="2" key="1">
    <citation type="journal article" date="2022" name="bioRxiv">
        <title>Sequencing and chromosome-scale assembly of the giantPleurodeles waltlgenome.</title>
        <authorList>
            <person name="Brown T."/>
            <person name="Elewa A."/>
            <person name="Iarovenko S."/>
            <person name="Subramanian E."/>
            <person name="Araus A.J."/>
            <person name="Petzold A."/>
            <person name="Susuki M."/>
            <person name="Suzuki K.-i.T."/>
            <person name="Hayashi T."/>
            <person name="Toyoda A."/>
            <person name="Oliveira C."/>
            <person name="Osipova E."/>
            <person name="Leigh N.D."/>
            <person name="Simon A."/>
            <person name="Yun M.H."/>
        </authorList>
    </citation>
    <scope>NUCLEOTIDE SEQUENCE</scope>
    <source>
        <strain evidence="2">20211129_DDA</strain>
        <tissue evidence="2">Liver</tissue>
    </source>
</reference>
<dbReference type="AlphaFoldDB" id="A0AAV7S989"/>
<evidence type="ECO:0000256" key="1">
    <source>
        <dbReference type="SAM" id="MobiDB-lite"/>
    </source>
</evidence>
<proteinExistence type="predicted"/>
<dbReference type="Proteomes" id="UP001066276">
    <property type="component" value="Chromosome 4_2"/>
</dbReference>
<organism evidence="2 3">
    <name type="scientific">Pleurodeles waltl</name>
    <name type="common">Iberian ribbed newt</name>
    <dbReference type="NCBI Taxonomy" id="8319"/>
    <lineage>
        <taxon>Eukaryota</taxon>
        <taxon>Metazoa</taxon>
        <taxon>Chordata</taxon>
        <taxon>Craniata</taxon>
        <taxon>Vertebrata</taxon>
        <taxon>Euteleostomi</taxon>
        <taxon>Amphibia</taxon>
        <taxon>Batrachia</taxon>
        <taxon>Caudata</taxon>
        <taxon>Salamandroidea</taxon>
        <taxon>Salamandridae</taxon>
        <taxon>Pleurodelinae</taxon>
        <taxon>Pleurodeles</taxon>
    </lineage>
</organism>
<protein>
    <submittedName>
        <fullName evidence="2">Uncharacterized protein</fullName>
    </submittedName>
</protein>